<evidence type="ECO:0000256" key="2">
    <source>
        <dbReference type="ARBA" id="ARBA00047806"/>
    </source>
</evidence>
<keyword evidence="7" id="KW-1185">Reference proteome</keyword>
<dbReference type="EMBL" id="AP014569">
    <property type="protein sequence ID" value="BAO83385.1"/>
    <property type="molecule type" value="Genomic_DNA"/>
</dbReference>
<protein>
    <recommendedName>
        <fullName evidence="4">Peptide methionine sulfoxide reductase MsrA</fullName>
        <shortName evidence="4">Protein-methionine-S-oxide reductase</shortName>
        <ecNumber evidence="4">1.8.4.11</ecNumber>
    </recommendedName>
    <alternativeName>
        <fullName evidence="4">Peptide-methionine (S)-S-oxide reductase</fullName>
        <shortName evidence="4">Peptide Met(O) reductase</shortName>
    </alternativeName>
</protein>
<feature type="domain" description="Peptide methionine sulphoxide reductase MsrA" evidence="5">
    <location>
        <begin position="1"/>
        <end position="151"/>
    </location>
</feature>
<evidence type="ECO:0000313" key="6">
    <source>
        <dbReference type="EMBL" id="BAO83385.1"/>
    </source>
</evidence>
<dbReference type="NCBIfam" id="TIGR00401">
    <property type="entry name" value="msrA"/>
    <property type="match status" value="1"/>
</dbReference>
<organism evidence="6 7">
    <name type="scientific">Serpentinimonas maccroryi</name>
    <dbReference type="NCBI Taxonomy" id="1458426"/>
    <lineage>
        <taxon>Bacteria</taxon>
        <taxon>Pseudomonadati</taxon>
        <taxon>Pseudomonadota</taxon>
        <taxon>Betaproteobacteria</taxon>
        <taxon>Burkholderiales</taxon>
        <taxon>Comamonadaceae</taxon>
        <taxon>Serpentinimonas</taxon>
    </lineage>
</organism>
<feature type="active site" evidence="4">
    <location>
        <position position="6"/>
    </location>
</feature>
<dbReference type="Gene3D" id="3.30.1060.10">
    <property type="entry name" value="Peptide methionine sulphoxide reductase MsrA"/>
    <property type="match status" value="1"/>
</dbReference>
<dbReference type="AlphaFoldDB" id="A0A060NPX0"/>
<dbReference type="InterPro" id="IPR002569">
    <property type="entry name" value="Met_Sox_Rdtase_MsrA_dom"/>
</dbReference>
<gene>
    <name evidence="4 6" type="primary">msrA</name>
    <name evidence="6" type="ORF">SMCB_1157</name>
</gene>
<comment type="catalytic activity">
    <reaction evidence="3 4">
        <text>[thioredoxin]-disulfide + L-methionine + H2O = L-methionine (S)-S-oxide + [thioredoxin]-dithiol</text>
        <dbReference type="Rhea" id="RHEA:19993"/>
        <dbReference type="Rhea" id="RHEA-COMP:10698"/>
        <dbReference type="Rhea" id="RHEA-COMP:10700"/>
        <dbReference type="ChEBI" id="CHEBI:15377"/>
        <dbReference type="ChEBI" id="CHEBI:29950"/>
        <dbReference type="ChEBI" id="CHEBI:50058"/>
        <dbReference type="ChEBI" id="CHEBI:57844"/>
        <dbReference type="ChEBI" id="CHEBI:58772"/>
        <dbReference type="EC" id="1.8.4.11"/>
    </reaction>
</comment>
<evidence type="ECO:0000256" key="1">
    <source>
        <dbReference type="ARBA" id="ARBA00023002"/>
    </source>
</evidence>
<dbReference type="PANTHER" id="PTHR43774:SF1">
    <property type="entry name" value="PEPTIDE METHIONINE SULFOXIDE REDUCTASE MSRA 2"/>
    <property type="match status" value="1"/>
</dbReference>
<comment type="similarity">
    <text evidence="4">Belongs to the MsrA Met sulfoxide reductase family.</text>
</comment>
<dbReference type="KEGG" id="cbab:SMCB_1157"/>
<dbReference type="Proteomes" id="UP000066014">
    <property type="component" value="Chromosome"/>
</dbReference>
<proteinExistence type="inferred from homology"/>
<dbReference type="InterPro" id="IPR036509">
    <property type="entry name" value="Met_Sox_Rdtase_MsrA_sf"/>
</dbReference>
<evidence type="ECO:0000256" key="3">
    <source>
        <dbReference type="ARBA" id="ARBA00048782"/>
    </source>
</evidence>
<evidence type="ECO:0000256" key="4">
    <source>
        <dbReference type="HAMAP-Rule" id="MF_01401"/>
    </source>
</evidence>
<dbReference type="GO" id="GO:0033744">
    <property type="term" value="F:L-methionine:thioredoxin-disulfide S-oxidoreductase activity"/>
    <property type="evidence" value="ECO:0007669"/>
    <property type="project" value="RHEA"/>
</dbReference>
<dbReference type="SUPFAM" id="SSF55068">
    <property type="entry name" value="Peptide methionine sulfoxide reductase"/>
    <property type="match status" value="1"/>
</dbReference>
<dbReference type="GO" id="GO:0008113">
    <property type="term" value="F:peptide-methionine (S)-S-oxide reductase activity"/>
    <property type="evidence" value="ECO:0007669"/>
    <property type="project" value="UniProtKB-UniRule"/>
</dbReference>
<evidence type="ECO:0000313" key="7">
    <source>
        <dbReference type="Proteomes" id="UP000066014"/>
    </source>
</evidence>
<dbReference type="STRING" id="1458426.SMCB_1157"/>
<accession>A0A060NPX0</accession>
<keyword evidence="1 4" id="KW-0560">Oxidoreductase</keyword>
<comment type="catalytic activity">
    <reaction evidence="2 4">
        <text>L-methionyl-[protein] + [thioredoxin]-disulfide + H2O = L-methionyl-(S)-S-oxide-[protein] + [thioredoxin]-dithiol</text>
        <dbReference type="Rhea" id="RHEA:14217"/>
        <dbReference type="Rhea" id="RHEA-COMP:10698"/>
        <dbReference type="Rhea" id="RHEA-COMP:10700"/>
        <dbReference type="Rhea" id="RHEA-COMP:12313"/>
        <dbReference type="Rhea" id="RHEA-COMP:12315"/>
        <dbReference type="ChEBI" id="CHEBI:15377"/>
        <dbReference type="ChEBI" id="CHEBI:16044"/>
        <dbReference type="ChEBI" id="CHEBI:29950"/>
        <dbReference type="ChEBI" id="CHEBI:44120"/>
        <dbReference type="ChEBI" id="CHEBI:50058"/>
        <dbReference type="EC" id="1.8.4.11"/>
    </reaction>
</comment>
<evidence type="ECO:0000259" key="5">
    <source>
        <dbReference type="Pfam" id="PF01625"/>
    </source>
</evidence>
<dbReference type="Pfam" id="PF01625">
    <property type="entry name" value="PMSR"/>
    <property type="match status" value="1"/>
</dbReference>
<sequence length="171" mass="19165">MLAGGCFWCTEAVFEPVRGVLEVESGYANGHWPQPTYEQVCSGRSGHAEAVRLVFDPAQVGLRTLLEIFFATHDPTTLNRQGADVGSQYRSAIYSTEPEQERVARQLIDELQAADAFGVPIVTELAPLQRFDAAEAEHQRFFARHPHNGYCLAVAAPKLRHVRQQFAQWLR</sequence>
<dbReference type="EC" id="1.8.4.11" evidence="4"/>
<dbReference type="PANTHER" id="PTHR43774">
    <property type="entry name" value="PEPTIDE METHIONINE SULFOXIDE REDUCTASE"/>
    <property type="match status" value="1"/>
</dbReference>
<comment type="function">
    <text evidence="4">Has an important function as a repair enzyme for proteins that have been inactivated by oxidation. Catalyzes the reversible oxidation-reduction of methionine sulfoxide in proteins to methionine.</text>
</comment>
<dbReference type="HOGENOM" id="CLU_031040_10_0_4"/>
<name>A0A060NPX0_9BURK</name>
<reference evidence="6 7" key="1">
    <citation type="journal article" date="2014" name="Nat. Commun.">
        <title>Physiological and genomic features of highly alkaliphilic hydrogen-utilizing Betaproteobacteria from a continental serpentinizing site.</title>
        <authorList>
            <person name="Suzuki S."/>
            <person name="Kuenen J.G."/>
            <person name="Schipper K."/>
            <person name="van der Velde S."/>
            <person name="Ishii S."/>
            <person name="Wu A."/>
            <person name="Sorokin D.Y."/>
            <person name="Tenney A."/>
            <person name="Meng X.Y."/>
            <person name="Morrill P.L."/>
            <person name="Kamagata Y."/>
            <person name="Muyzer G."/>
            <person name="Nealson K.H."/>
        </authorList>
    </citation>
    <scope>NUCLEOTIDE SEQUENCE [LARGE SCALE GENOMIC DNA]</scope>
    <source>
        <strain evidence="6 7">B1</strain>
    </source>
</reference>
<dbReference type="HAMAP" id="MF_01401">
    <property type="entry name" value="MsrA"/>
    <property type="match status" value="1"/>
</dbReference>